<dbReference type="RefSeq" id="WP_090170170.1">
    <property type="nucleotide sequence ID" value="NZ_FOFB01000017.1"/>
</dbReference>
<dbReference type="Proteomes" id="UP000199021">
    <property type="component" value="Unassembled WGS sequence"/>
</dbReference>
<keyword evidence="2" id="KW-0418">Kinase</keyword>
<reference evidence="3" key="1">
    <citation type="submission" date="2016-10" db="EMBL/GenBank/DDBJ databases">
        <authorList>
            <person name="Varghese N."/>
            <person name="Submissions S."/>
        </authorList>
    </citation>
    <scope>NUCLEOTIDE SEQUENCE [LARGE SCALE GENOMIC DNA]</scope>
    <source>
        <strain evidence="3">DSM 24740</strain>
    </source>
</reference>
<dbReference type="PANTHER" id="PTHR18964">
    <property type="entry name" value="ROK (REPRESSOR, ORF, KINASE) FAMILY"/>
    <property type="match status" value="1"/>
</dbReference>
<gene>
    <name evidence="2" type="ORF">SAMN05444359_117109</name>
</gene>
<accession>A0A1H9JK28</accession>
<dbReference type="Gene3D" id="3.30.420.40">
    <property type="match status" value="2"/>
</dbReference>
<keyword evidence="3" id="KW-1185">Reference proteome</keyword>
<name>A0A1H9JK28_9BACT</name>
<comment type="similarity">
    <text evidence="1">Belongs to the ROK (NagC/XylR) family.</text>
</comment>
<dbReference type="InterPro" id="IPR000600">
    <property type="entry name" value="ROK"/>
</dbReference>
<evidence type="ECO:0000313" key="3">
    <source>
        <dbReference type="Proteomes" id="UP000199021"/>
    </source>
</evidence>
<dbReference type="STRING" id="478744.SAMN05444359_117109"/>
<keyword evidence="2" id="KW-0808">Transferase</keyword>
<dbReference type="Pfam" id="PF00480">
    <property type="entry name" value="ROK"/>
    <property type="match status" value="1"/>
</dbReference>
<dbReference type="InterPro" id="IPR043129">
    <property type="entry name" value="ATPase_NBD"/>
</dbReference>
<protein>
    <submittedName>
        <fullName evidence="2">Glucokinase</fullName>
    </submittedName>
</protein>
<dbReference type="OrthoDB" id="9808275at2"/>
<dbReference type="InParanoid" id="A0A1H9JK28"/>
<dbReference type="SUPFAM" id="SSF53067">
    <property type="entry name" value="Actin-like ATPase domain"/>
    <property type="match status" value="1"/>
</dbReference>
<dbReference type="GO" id="GO:0016301">
    <property type="term" value="F:kinase activity"/>
    <property type="evidence" value="ECO:0007669"/>
    <property type="project" value="UniProtKB-KW"/>
</dbReference>
<evidence type="ECO:0000313" key="2">
    <source>
        <dbReference type="EMBL" id="SEQ87157.1"/>
    </source>
</evidence>
<organism evidence="2 3">
    <name type="scientific">Neolewinella agarilytica</name>
    <dbReference type="NCBI Taxonomy" id="478744"/>
    <lineage>
        <taxon>Bacteria</taxon>
        <taxon>Pseudomonadati</taxon>
        <taxon>Bacteroidota</taxon>
        <taxon>Saprospiria</taxon>
        <taxon>Saprospirales</taxon>
        <taxon>Lewinellaceae</taxon>
        <taxon>Neolewinella</taxon>
    </lineage>
</organism>
<sequence length="308" mass="32919">MRGDIVAVDIGGSHISSLLVNEGANGYERCSPLFTNKVDGGASRERILSEWREHLNNTIARSANFSGRIAVAMPGPFDYERGVGLFSSGGKFSRLQGTSLREAFVGAAAGAMRDGRSKDRTVNFANDAACFGLGASKKIDPDRQQSAIAITLGTGVGSAFIRHGSLVTSGPGIPPGGEVYAQPFHDASADDYFSTRWFVRSAEEEYGLVVAGVKELLETADPKALAAIFSTFNHNLHQLLQPLFTAFQPDNLLIGGNIARAWPYFAPELEAWLAPRSIRLHQALDGESSACLGAAMACFPLPDKTGQR</sequence>
<dbReference type="EMBL" id="FOFB01000017">
    <property type="protein sequence ID" value="SEQ87157.1"/>
    <property type="molecule type" value="Genomic_DNA"/>
</dbReference>
<dbReference type="PANTHER" id="PTHR18964:SF149">
    <property type="entry name" value="BIFUNCTIONAL UDP-N-ACETYLGLUCOSAMINE 2-EPIMERASE_N-ACETYLMANNOSAMINE KINASE"/>
    <property type="match status" value="1"/>
</dbReference>
<proteinExistence type="inferred from homology"/>
<dbReference type="AlphaFoldDB" id="A0A1H9JK28"/>
<evidence type="ECO:0000256" key="1">
    <source>
        <dbReference type="ARBA" id="ARBA00006479"/>
    </source>
</evidence>